<sequence>FVQPAWLAWPLSVLGFSGCSRTRRQTIWGHVDAAAGSGAAACLTNFSYAELAEHGGDCFTAESDVSREAQLLLRWPSLKLICAASRLPSSLNCFFPPRIFPPHHHQFAVEQCWNASLWDRGKLRRADCEKLCSKLDCAAFSVPAANCQALFHQRSPRRSELCAVPLQCIVSCLRQTPPAALLTVVDWTKRRRRTAVRAGAGRAGSVLILSTLDRQQRLAQPQACWPGGPGPVRLGEAPGRAIATSSGLAACLPMASARFFGNVGALGAALLPLQSTRPPAVRLSGRPSQPSMSDGGGQPASYGSLPDRQRHLRPAQPHQRQHRQTAPPATSWLSRNRWQVGSPPRSSGNGGCPPDDDKFVFNLHAELPASRTMLTALFKSGGPTGSLADRRFRCATRQCPGRHWSSTATYWARLTALPHRHRKSVPFVDGLRCQAEENCCRSSGCFVTPADLRAPPGSDQ</sequence>
<evidence type="ECO:0000256" key="1">
    <source>
        <dbReference type="SAM" id="MobiDB-lite"/>
    </source>
</evidence>
<evidence type="ECO:0000313" key="3">
    <source>
        <dbReference type="WBParaSite" id="snap_masked-unitig_26462-processed-gene-0.0-mRNA-1"/>
    </source>
</evidence>
<feature type="compositionally biased region" description="Low complexity" evidence="1">
    <location>
        <begin position="314"/>
        <end position="328"/>
    </location>
</feature>
<dbReference type="AlphaFoldDB" id="A0A1I8JQ10"/>
<organism evidence="2 3">
    <name type="scientific">Macrostomum lignano</name>
    <dbReference type="NCBI Taxonomy" id="282301"/>
    <lineage>
        <taxon>Eukaryota</taxon>
        <taxon>Metazoa</taxon>
        <taxon>Spiralia</taxon>
        <taxon>Lophotrochozoa</taxon>
        <taxon>Platyhelminthes</taxon>
        <taxon>Rhabditophora</taxon>
        <taxon>Macrostomorpha</taxon>
        <taxon>Macrostomida</taxon>
        <taxon>Macrostomidae</taxon>
        <taxon>Macrostomum</taxon>
    </lineage>
</organism>
<dbReference type="WBParaSite" id="snap_masked-unitig_26462-processed-gene-0.0-mRNA-1">
    <property type="protein sequence ID" value="snap_masked-unitig_26462-processed-gene-0.0-mRNA-1"/>
    <property type="gene ID" value="snap_masked-unitig_26462-processed-gene-0.0"/>
</dbReference>
<feature type="region of interest" description="Disordered" evidence="1">
    <location>
        <begin position="279"/>
        <end position="357"/>
    </location>
</feature>
<reference evidence="3" key="1">
    <citation type="submission" date="2016-11" db="UniProtKB">
        <authorList>
            <consortium name="WormBaseParasite"/>
        </authorList>
    </citation>
    <scope>IDENTIFICATION</scope>
</reference>
<feature type="compositionally biased region" description="Polar residues" evidence="1">
    <location>
        <begin position="331"/>
        <end position="347"/>
    </location>
</feature>
<protein>
    <submittedName>
        <fullName evidence="3">Apple domain-containing protein</fullName>
    </submittedName>
</protein>
<name>A0A1I8JQ10_9PLAT</name>
<evidence type="ECO:0000313" key="2">
    <source>
        <dbReference type="Proteomes" id="UP000095280"/>
    </source>
</evidence>
<proteinExistence type="predicted"/>
<accession>A0A1I8JQ10</accession>
<keyword evidence="2" id="KW-1185">Reference proteome</keyword>
<dbReference type="Proteomes" id="UP000095280">
    <property type="component" value="Unplaced"/>
</dbReference>